<dbReference type="InterPro" id="IPR050148">
    <property type="entry name" value="Terpene_synthase-like"/>
</dbReference>
<dbReference type="Gene3D" id="1.50.10.20">
    <property type="match status" value="1"/>
</dbReference>
<proteinExistence type="inferred from homology"/>
<dbReference type="AlphaFoldDB" id="A0A6A6WUH2"/>
<sequence length="963" mass="108211">MAPYLTDTAADAPTTTLEDHARDLLRTLTAGLDHSLGIGSFSAAIYDTAWVAMVEKIDESTGEKQALFPECFQFLLDNQLSDGTWEAYSCDLDGILNSMAALLALKRRSSSLKIPDTNIDARCVRAETAIQRLLKEWDIGSCDRVGFEIIVPALLRLLQDVGVEIEFPARDALMQLCDSKTAKLYPLLYGHGQSTLTHSLEAFAGKLDYDKVRHHASPYGAMFASPSSTAAYLIYSNEWDYEAENYLRKVVDAQKRKGGVPSAFPTHIFELSWITTSLLEAGFTQEQLGKSQLAKVAQIMSDNLKQQNGIVGFAPYCLPDADDTALAISVLGLVGEHIPLDSLCNQYETSSHFLTYRGERNASFSANCNILLCLLRRPDVFEHTSKVVKCTQFLSKLWYEGRMKDKWNISDHYTMMLLAKAFVMLLSRWEKGDLNEQDLPVGMISERVPIVLMDILIRTLDRQASNGSWDSLNEVTAYALITLASLSCVPWFQSIDRDIANRIEQAREFLARNRDNWSHAEYLWIEKVAYSSSNLSKSYCLAAMKATESRNSRSMLGSKVDSLVQTPPKMTKAMAGFFSKIPMFTNTPLWKLEVQVAQALQFVPALSRIRLDIFPRKSVGKDKYLQYIPFTWVSLGNGSVNLSLDAQWEMMILSMLIYQVDEFMEAYVAHEDVNLDAVRQIVHRHCLPQQDKVTKKRPEQETFDDEGPPTKVRNGKPVHTNSTNSHTNGTNGHTNGSSSSLQEVDQVLGHFIKHLRTHPKVIKSAPWLQHWLRQEIEAFLLAHLTHISDCHVLASQPSTSIDEALVYKTARSTYFDWVRTTTANTTGGPFAFPFYICLLDVSSKSKMGNVVVRYIAQDVSKHLATLCRMDNDAGSLVRDRMEKNLNSVNFIEFSLSAECDTKKELLEIAKYERTRLATALLDLEKLVDAKMGSLVRVFVNVTELYGQLYAAKDISASNLNRQG</sequence>
<evidence type="ECO:0000256" key="1">
    <source>
        <dbReference type="ARBA" id="ARBA00006333"/>
    </source>
</evidence>
<feature type="compositionally biased region" description="Low complexity" evidence="2">
    <location>
        <begin position="719"/>
        <end position="740"/>
    </location>
</feature>
<dbReference type="Proteomes" id="UP000799757">
    <property type="component" value="Unassembled WGS sequence"/>
</dbReference>
<gene>
    <name evidence="3" type="ORF">K505DRAFT_379510</name>
</gene>
<comment type="similarity">
    <text evidence="1">Belongs to the terpene synthase family.</text>
</comment>
<dbReference type="EMBL" id="MU002305">
    <property type="protein sequence ID" value="KAF2787548.1"/>
    <property type="molecule type" value="Genomic_DNA"/>
</dbReference>
<accession>A0A6A6WUH2</accession>
<dbReference type="OrthoDB" id="2343925at2759"/>
<dbReference type="GO" id="GO:0000287">
    <property type="term" value="F:magnesium ion binding"/>
    <property type="evidence" value="ECO:0007669"/>
    <property type="project" value="TreeGrafter"/>
</dbReference>
<evidence type="ECO:0000256" key="2">
    <source>
        <dbReference type="SAM" id="MobiDB-lite"/>
    </source>
</evidence>
<dbReference type="SUPFAM" id="SSF48239">
    <property type="entry name" value="Terpenoid cyclases/Protein prenyltransferases"/>
    <property type="match status" value="1"/>
</dbReference>
<dbReference type="Gene3D" id="1.50.10.160">
    <property type="match status" value="1"/>
</dbReference>
<dbReference type="PANTHER" id="PTHR31739:SF25">
    <property type="entry name" value="(E,E)-GERANYLLINALOOL SYNTHASE"/>
    <property type="match status" value="1"/>
</dbReference>
<reference evidence="3" key="1">
    <citation type="journal article" date="2020" name="Stud. Mycol.">
        <title>101 Dothideomycetes genomes: a test case for predicting lifestyles and emergence of pathogens.</title>
        <authorList>
            <person name="Haridas S."/>
            <person name="Albert R."/>
            <person name="Binder M."/>
            <person name="Bloem J."/>
            <person name="Labutti K."/>
            <person name="Salamov A."/>
            <person name="Andreopoulos B."/>
            <person name="Baker S."/>
            <person name="Barry K."/>
            <person name="Bills G."/>
            <person name="Bluhm B."/>
            <person name="Cannon C."/>
            <person name="Castanera R."/>
            <person name="Culley D."/>
            <person name="Daum C."/>
            <person name="Ezra D."/>
            <person name="Gonzalez J."/>
            <person name="Henrissat B."/>
            <person name="Kuo A."/>
            <person name="Liang C."/>
            <person name="Lipzen A."/>
            <person name="Lutzoni F."/>
            <person name="Magnuson J."/>
            <person name="Mondo S."/>
            <person name="Nolan M."/>
            <person name="Ohm R."/>
            <person name="Pangilinan J."/>
            <person name="Park H.-J."/>
            <person name="Ramirez L."/>
            <person name="Alfaro M."/>
            <person name="Sun H."/>
            <person name="Tritt A."/>
            <person name="Yoshinaga Y."/>
            <person name="Zwiers L.-H."/>
            <person name="Turgeon B."/>
            <person name="Goodwin S."/>
            <person name="Spatafora J."/>
            <person name="Crous P."/>
            <person name="Grigoriev I."/>
        </authorList>
    </citation>
    <scope>NUCLEOTIDE SEQUENCE</scope>
    <source>
        <strain evidence="3">CBS 109.77</strain>
    </source>
</reference>
<dbReference type="PANTHER" id="PTHR31739">
    <property type="entry name" value="ENT-COPALYL DIPHOSPHATE SYNTHASE, CHLOROPLASTIC"/>
    <property type="match status" value="1"/>
</dbReference>
<feature type="region of interest" description="Disordered" evidence="2">
    <location>
        <begin position="689"/>
        <end position="740"/>
    </location>
</feature>
<evidence type="ECO:0000313" key="3">
    <source>
        <dbReference type="EMBL" id="KAF2787548.1"/>
    </source>
</evidence>
<evidence type="ECO:0000313" key="4">
    <source>
        <dbReference type="Proteomes" id="UP000799757"/>
    </source>
</evidence>
<dbReference type="GO" id="GO:0016102">
    <property type="term" value="P:diterpenoid biosynthetic process"/>
    <property type="evidence" value="ECO:0007669"/>
    <property type="project" value="TreeGrafter"/>
</dbReference>
<organism evidence="3 4">
    <name type="scientific">Melanomma pulvis-pyrius CBS 109.77</name>
    <dbReference type="NCBI Taxonomy" id="1314802"/>
    <lineage>
        <taxon>Eukaryota</taxon>
        <taxon>Fungi</taxon>
        <taxon>Dikarya</taxon>
        <taxon>Ascomycota</taxon>
        <taxon>Pezizomycotina</taxon>
        <taxon>Dothideomycetes</taxon>
        <taxon>Pleosporomycetidae</taxon>
        <taxon>Pleosporales</taxon>
        <taxon>Melanommataceae</taxon>
        <taxon>Melanomma</taxon>
    </lineage>
</organism>
<dbReference type="GO" id="GO:0010333">
    <property type="term" value="F:terpene synthase activity"/>
    <property type="evidence" value="ECO:0007669"/>
    <property type="project" value="InterPro"/>
</dbReference>
<protein>
    <submittedName>
        <fullName evidence="3">Ent-kaurene synthase</fullName>
    </submittedName>
</protein>
<name>A0A6A6WUH2_9PLEO</name>
<dbReference type="InterPro" id="IPR008930">
    <property type="entry name" value="Terpenoid_cyclase/PrenylTrfase"/>
</dbReference>
<keyword evidence="4" id="KW-1185">Reference proteome</keyword>